<evidence type="ECO:0000313" key="2">
    <source>
        <dbReference type="EMBL" id="SMF42154.1"/>
    </source>
</evidence>
<name>A0A1X7EXM2_9PROT</name>
<dbReference type="Gene3D" id="3.40.50.2000">
    <property type="entry name" value="Glycogen Phosphorylase B"/>
    <property type="match status" value="1"/>
</dbReference>
<evidence type="ECO:0000313" key="3">
    <source>
        <dbReference type="Proteomes" id="UP000192936"/>
    </source>
</evidence>
<dbReference type="InterPro" id="IPR001296">
    <property type="entry name" value="Glyco_trans_1"/>
</dbReference>
<dbReference type="SUPFAM" id="SSF53756">
    <property type="entry name" value="UDP-Glycosyltransferase/glycogen phosphorylase"/>
    <property type="match status" value="1"/>
</dbReference>
<dbReference type="Pfam" id="PF00534">
    <property type="entry name" value="Glycos_transf_1"/>
    <property type="match status" value="1"/>
</dbReference>
<dbReference type="Proteomes" id="UP000192936">
    <property type="component" value="Unassembled WGS sequence"/>
</dbReference>
<proteinExistence type="predicted"/>
<dbReference type="EMBL" id="FXAK01000004">
    <property type="protein sequence ID" value="SMF42154.1"/>
    <property type="molecule type" value="Genomic_DNA"/>
</dbReference>
<evidence type="ECO:0000259" key="1">
    <source>
        <dbReference type="Pfam" id="PF00534"/>
    </source>
</evidence>
<sequence length="399" mass="43881">MPQSRPMLVIPFYAGFSYWLGGLNYVRAVIALLSDLPEDERPELVVFDDLGGDWPREVMAQWERAGVAAAIGPGGVIVHSRDAATAAALSAIPPEQRRRTLAQRADAIYPMMIGSGYTLTEKHWLWLPDFQHKHLPEFFTPEEVASRDRGFAEAAARRGPLMLSSRAALDDFLRFYPDHAAQPRVWPFRSLVRPQSEGLLAEVRARHALPSRFLFIPNQFWTHKDHGTAFRALALLRARGMDIDLVCTGNAKDHRASGYYDRLFAEAGSLGIGDRIRHLGVVPHEEVMALTQMATCIVQPSRFEGWSTVVEDALALGCPIVASDLAVHREQLPSASPLFRTGDPADLAAVLAAVLPTLPDHPDRHAVQAASGAYEALRRAAARAFLDFMQDAASPATVA</sequence>
<dbReference type="STRING" id="286727.SAMN02982917_2107"/>
<dbReference type="GO" id="GO:0016757">
    <property type="term" value="F:glycosyltransferase activity"/>
    <property type="evidence" value="ECO:0007669"/>
    <property type="project" value="InterPro"/>
</dbReference>
<dbReference type="RefSeq" id="WP_167393232.1">
    <property type="nucleotide sequence ID" value="NZ_FXAK01000004.1"/>
</dbReference>
<gene>
    <name evidence="2" type="ORF">SAMN02982917_2107</name>
</gene>
<dbReference type="PANTHER" id="PTHR46401:SF8">
    <property type="entry name" value="BLL6006 PROTEIN"/>
    <property type="match status" value="1"/>
</dbReference>
<dbReference type="PANTHER" id="PTHR46401">
    <property type="entry name" value="GLYCOSYLTRANSFERASE WBBK-RELATED"/>
    <property type="match status" value="1"/>
</dbReference>
<reference evidence="2 3" key="1">
    <citation type="submission" date="2017-04" db="EMBL/GenBank/DDBJ databases">
        <authorList>
            <person name="Afonso C.L."/>
            <person name="Miller P.J."/>
            <person name="Scott M.A."/>
            <person name="Spackman E."/>
            <person name="Goraichik I."/>
            <person name="Dimitrov K.M."/>
            <person name="Suarez D.L."/>
            <person name="Swayne D.E."/>
        </authorList>
    </citation>
    <scope>NUCLEOTIDE SEQUENCE [LARGE SCALE GENOMIC DNA]</scope>
    <source>
        <strain evidence="2 3">A2P</strain>
    </source>
</reference>
<accession>A0A1X7EXM2</accession>
<organism evidence="2 3">
    <name type="scientific">Azospirillum oryzae</name>
    <dbReference type="NCBI Taxonomy" id="286727"/>
    <lineage>
        <taxon>Bacteria</taxon>
        <taxon>Pseudomonadati</taxon>
        <taxon>Pseudomonadota</taxon>
        <taxon>Alphaproteobacteria</taxon>
        <taxon>Rhodospirillales</taxon>
        <taxon>Azospirillaceae</taxon>
        <taxon>Azospirillum</taxon>
    </lineage>
</organism>
<keyword evidence="2" id="KW-0808">Transferase</keyword>
<feature type="domain" description="Glycosyl transferase family 1" evidence="1">
    <location>
        <begin position="212"/>
        <end position="355"/>
    </location>
</feature>
<protein>
    <submittedName>
        <fullName evidence="2">Glycosyl transferases group 1</fullName>
    </submittedName>
</protein>
<dbReference type="AlphaFoldDB" id="A0A1X7EXM2"/>